<dbReference type="AlphaFoldDB" id="A0A7K6PE13"/>
<keyword evidence="3" id="KW-0812">Transmembrane</keyword>
<keyword evidence="3" id="KW-0472">Membrane</keyword>
<keyword evidence="3" id="KW-1133">Transmembrane helix</keyword>
<feature type="compositionally biased region" description="Polar residues" evidence="2">
    <location>
        <begin position="1"/>
        <end position="18"/>
    </location>
</feature>
<evidence type="ECO:0000259" key="4">
    <source>
        <dbReference type="Pfam" id="PF00122"/>
    </source>
</evidence>
<feature type="non-terminal residue" evidence="5">
    <location>
        <position position="143"/>
    </location>
</feature>
<feature type="non-terminal residue" evidence="5">
    <location>
        <position position="1"/>
    </location>
</feature>
<dbReference type="SUPFAM" id="SSF81653">
    <property type="entry name" value="Calcium ATPase, transduction domain A"/>
    <property type="match status" value="1"/>
</dbReference>
<dbReference type="PANTHER" id="PTHR43294">
    <property type="entry name" value="SODIUM/POTASSIUM-TRANSPORTING ATPASE SUBUNIT ALPHA"/>
    <property type="match status" value="1"/>
</dbReference>
<comment type="caution">
    <text evidence="5">The sequence shown here is derived from an EMBL/GenBank/DDBJ whole genome shotgun (WGS) entry which is preliminary data.</text>
</comment>
<dbReference type="InterPro" id="IPR008250">
    <property type="entry name" value="ATPase_P-typ_transduc_dom_A_sf"/>
</dbReference>
<reference evidence="5 6" key="1">
    <citation type="submission" date="2019-09" db="EMBL/GenBank/DDBJ databases">
        <title>Bird 10,000 Genomes (B10K) Project - Family phase.</title>
        <authorList>
            <person name="Zhang G."/>
        </authorList>
    </citation>
    <scope>NUCLEOTIDE SEQUENCE [LARGE SCALE GENOMIC DNA]</scope>
    <source>
        <strain evidence="5">B10K-DU-029-41</strain>
        <tissue evidence="5">Liver</tissue>
    </source>
</reference>
<dbReference type="InterPro" id="IPR059000">
    <property type="entry name" value="ATPase_P-type_domA"/>
</dbReference>
<dbReference type="PANTHER" id="PTHR43294:SF1">
    <property type="entry name" value="POTASSIUM-TRANSPORTING ATPASE ALPHA CHAIN 2"/>
    <property type="match status" value="1"/>
</dbReference>
<dbReference type="GO" id="GO:0030007">
    <property type="term" value="P:intracellular potassium ion homeostasis"/>
    <property type="evidence" value="ECO:0007669"/>
    <property type="project" value="TreeGrafter"/>
</dbReference>
<feature type="transmembrane region" description="Helical" evidence="3">
    <location>
        <begin position="110"/>
        <end position="133"/>
    </location>
</feature>
<accession>A0A7K6PE13</accession>
<dbReference type="GO" id="GO:1990573">
    <property type="term" value="P:potassium ion import across plasma membrane"/>
    <property type="evidence" value="ECO:0007669"/>
    <property type="project" value="TreeGrafter"/>
</dbReference>
<dbReference type="Gene3D" id="2.70.150.10">
    <property type="entry name" value="Calcium-transporting ATPase, cytoplasmic transduction domain A"/>
    <property type="match status" value="1"/>
</dbReference>
<gene>
    <name evidence="5" type="primary">Atp12a_0</name>
    <name evidence="5" type="ORF">IFRKOW_R04492</name>
</gene>
<dbReference type="GO" id="GO:0036376">
    <property type="term" value="P:sodium ion export across plasma membrane"/>
    <property type="evidence" value="ECO:0007669"/>
    <property type="project" value="TreeGrafter"/>
</dbReference>
<organism evidence="5 6">
    <name type="scientific">Ifrita kowaldi</name>
    <name type="common">blue-capped ifrita</name>
    <dbReference type="NCBI Taxonomy" id="461245"/>
    <lineage>
        <taxon>Eukaryota</taxon>
        <taxon>Metazoa</taxon>
        <taxon>Chordata</taxon>
        <taxon>Craniata</taxon>
        <taxon>Vertebrata</taxon>
        <taxon>Euteleostomi</taxon>
        <taxon>Archelosauria</taxon>
        <taxon>Archosauria</taxon>
        <taxon>Dinosauria</taxon>
        <taxon>Saurischia</taxon>
        <taxon>Theropoda</taxon>
        <taxon>Coelurosauria</taxon>
        <taxon>Aves</taxon>
        <taxon>Neognathae</taxon>
        <taxon>Neoaves</taxon>
        <taxon>Telluraves</taxon>
        <taxon>Australaves</taxon>
        <taxon>Passeriformes</taxon>
        <taxon>Corvoidea</taxon>
        <taxon>Cinclosomatidae</taxon>
        <taxon>Ifrita</taxon>
    </lineage>
</organism>
<dbReference type="GO" id="GO:0046872">
    <property type="term" value="F:metal ion binding"/>
    <property type="evidence" value="ECO:0007669"/>
    <property type="project" value="UniProtKB-KW"/>
</dbReference>
<dbReference type="GO" id="GO:0005886">
    <property type="term" value="C:plasma membrane"/>
    <property type="evidence" value="ECO:0007669"/>
    <property type="project" value="TreeGrafter"/>
</dbReference>
<keyword evidence="1" id="KW-0479">Metal-binding</keyword>
<dbReference type="InterPro" id="IPR023298">
    <property type="entry name" value="ATPase_P-typ_TM_dom_sf"/>
</dbReference>
<dbReference type="Pfam" id="PF00122">
    <property type="entry name" value="E1-E2_ATPase"/>
    <property type="match status" value="1"/>
</dbReference>
<dbReference type="EMBL" id="VZRS01004719">
    <property type="protein sequence ID" value="NWW59504.1"/>
    <property type="molecule type" value="Genomic_DNA"/>
</dbReference>
<dbReference type="Proteomes" id="UP000542689">
    <property type="component" value="Unassembled WGS sequence"/>
</dbReference>
<dbReference type="GO" id="GO:0006883">
    <property type="term" value="P:intracellular sodium ion homeostasis"/>
    <property type="evidence" value="ECO:0007669"/>
    <property type="project" value="TreeGrafter"/>
</dbReference>
<evidence type="ECO:0000256" key="3">
    <source>
        <dbReference type="SAM" id="Phobius"/>
    </source>
</evidence>
<proteinExistence type="predicted"/>
<sequence length="143" mass="15116">KVDNSSLTGESEPQSRSCDFTHENPLETRNIAFYSTTCVEGTATGIVINTGDRTIIGRIASLASGVGNEKTPIAIEIEHFVYLVAGVAVSVGVLFFIISVSMRYKILDSIIFLIGIIVANVPEGLLATVTVSLCRGSLLATPA</sequence>
<dbReference type="Gene3D" id="1.20.1110.10">
    <property type="entry name" value="Calcium-transporting ATPase, transmembrane domain"/>
    <property type="match status" value="1"/>
</dbReference>
<feature type="region of interest" description="Disordered" evidence="2">
    <location>
        <begin position="1"/>
        <end position="21"/>
    </location>
</feature>
<keyword evidence="6" id="KW-1185">Reference proteome</keyword>
<evidence type="ECO:0000256" key="1">
    <source>
        <dbReference type="ARBA" id="ARBA00022723"/>
    </source>
</evidence>
<dbReference type="SUPFAM" id="SSF81665">
    <property type="entry name" value="Calcium ATPase, transmembrane domain M"/>
    <property type="match status" value="1"/>
</dbReference>
<feature type="transmembrane region" description="Helical" evidence="3">
    <location>
        <begin position="80"/>
        <end position="98"/>
    </location>
</feature>
<name>A0A7K6PE13_9CORV</name>
<dbReference type="GO" id="GO:1902600">
    <property type="term" value="P:proton transmembrane transport"/>
    <property type="evidence" value="ECO:0007669"/>
    <property type="project" value="TreeGrafter"/>
</dbReference>
<protein>
    <submittedName>
        <fullName evidence="5">AT12A ATPase</fullName>
    </submittedName>
</protein>
<feature type="domain" description="P-type ATPase A" evidence="4">
    <location>
        <begin position="2"/>
        <end position="63"/>
    </location>
</feature>
<evidence type="ECO:0000256" key="2">
    <source>
        <dbReference type="SAM" id="MobiDB-lite"/>
    </source>
</evidence>
<evidence type="ECO:0000313" key="6">
    <source>
        <dbReference type="Proteomes" id="UP000542689"/>
    </source>
</evidence>
<dbReference type="GO" id="GO:0005391">
    <property type="term" value="F:P-type sodium:potassium-exchanging transporter activity"/>
    <property type="evidence" value="ECO:0007669"/>
    <property type="project" value="TreeGrafter"/>
</dbReference>
<dbReference type="InterPro" id="IPR050510">
    <property type="entry name" value="Cation_transp_ATPase_P-type"/>
</dbReference>
<evidence type="ECO:0000313" key="5">
    <source>
        <dbReference type="EMBL" id="NWW59504.1"/>
    </source>
</evidence>